<sequence>MTEDIENNIFTTLPSGEMYYRSYMHRENLQFVASSQTYQFFITMSVDGFIKFWHADKTEIEFVKQIQPHEGQFCSFSVSEDDEFIAIGTNSGKIIICRIQSFEMLTKVDFGVRTEVNLCYIKDKSALNQYLAVSLGNEKSIKIVDPFKEDLETQIIREFTLNSSPITSMCFSFEKEIGLSVDKKGMITFWDIYGKCPDFGYTLFQSNFMELMSIKGNGNKVVSSAFSNNGRYFIVCCSDWTIREFDIETGKIVRRFSDELDGSKTYGLDTDMYNSRVNLEKQCRENNSYFSAMFDRTDSILIIPSAFGIKFYDSQTGTLLRIIGRVEMQERFNSLAFLKSDVPMLLASAFNKQRFYLFTNENGKSGKRDAFNEKVTEEVVKAVTKVPRVLASSLPRVATLHTMMGDIKFEMFPEECPLTVENFVTHSKRGYYDNTRIFRVERDFCIQMGDPTGSGIGGESIWGGYFDDENLDNVINNFSEAWMVGMANEGKNTNGSQFFITTNPAPSLNGKHTCWGRLVSGKETIQKIMTVEIDKYKHPLDPILIVNITFSNNL</sequence>
<dbReference type="PRINTS" id="PR00153">
    <property type="entry name" value="CSAPPISMRASE"/>
</dbReference>
<keyword evidence="5" id="KW-0697">Rotamase</keyword>
<dbReference type="KEGG" id="tva:5466485"/>
<dbReference type="InterPro" id="IPR036322">
    <property type="entry name" value="WD40_repeat_dom_sf"/>
</dbReference>
<dbReference type="OrthoDB" id="10264753at2759"/>
<reference evidence="8" key="2">
    <citation type="journal article" date="2007" name="Science">
        <title>Draft genome sequence of the sexually transmitted pathogen Trichomonas vaginalis.</title>
        <authorList>
            <person name="Carlton J.M."/>
            <person name="Hirt R.P."/>
            <person name="Silva J.C."/>
            <person name="Delcher A.L."/>
            <person name="Schatz M."/>
            <person name="Zhao Q."/>
            <person name="Wortman J.R."/>
            <person name="Bidwell S.L."/>
            <person name="Alsmark U.C.M."/>
            <person name="Besteiro S."/>
            <person name="Sicheritz-Ponten T."/>
            <person name="Noel C.J."/>
            <person name="Dacks J.B."/>
            <person name="Foster P.G."/>
            <person name="Simillion C."/>
            <person name="Van de Peer Y."/>
            <person name="Miranda-Saavedra D."/>
            <person name="Barton G.J."/>
            <person name="Westrop G.D."/>
            <person name="Mueller S."/>
            <person name="Dessi D."/>
            <person name="Fiori P.L."/>
            <person name="Ren Q."/>
            <person name="Paulsen I."/>
            <person name="Zhang H."/>
            <person name="Bastida-Corcuera F.D."/>
            <person name="Simoes-Barbosa A."/>
            <person name="Brown M.T."/>
            <person name="Hayes R.D."/>
            <person name="Mukherjee M."/>
            <person name="Okumura C.Y."/>
            <person name="Schneider R."/>
            <person name="Smith A.J."/>
            <person name="Vanacova S."/>
            <person name="Villalvazo M."/>
            <person name="Haas B.J."/>
            <person name="Pertea M."/>
            <person name="Feldblyum T.V."/>
            <person name="Utterback T.R."/>
            <person name="Shu C.L."/>
            <person name="Osoegawa K."/>
            <person name="de Jong P.J."/>
            <person name="Hrdy I."/>
            <person name="Horvathova L."/>
            <person name="Zubacova Z."/>
            <person name="Dolezal P."/>
            <person name="Malik S.B."/>
            <person name="Logsdon J.M. Jr."/>
            <person name="Henze K."/>
            <person name="Gupta A."/>
            <person name="Wang C.C."/>
            <person name="Dunne R.L."/>
            <person name="Upcroft J.A."/>
            <person name="Upcroft P."/>
            <person name="White O."/>
            <person name="Salzberg S.L."/>
            <person name="Tang P."/>
            <person name="Chiu C.-H."/>
            <person name="Lee Y.-S."/>
            <person name="Embley T.M."/>
            <person name="Coombs G.H."/>
            <person name="Mottram J.C."/>
            <person name="Tachezy J."/>
            <person name="Fraser-Liggett C.M."/>
            <person name="Johnson P.J."/>
        </authorList>
    </citation>
    <scope>NUCLEOTIDE SEQUENCE [LARGE SCALE GENOMIC DNA]</scope>
    <source>
        <strain evidence="8">G3</strain>
    </source>
</reference>
<dbReference type="GO" id="GO:0003755">
    <property type="term" value="F:peptidyl-prolyl cis-trans isomerase activity"/>
    <property type="evidence" value="ECO:0000318"/>
    <property type="project" value="GO_Central"/>
</dbReference>
<dbReference type="AlphaFoldDB" id="A2DEW6"/>
<keyword evidence="4" id="KW-0677">Repeat</keyword>
<organism evidence="8 9">
    <name type="scientific">Trichomonas vaginalis (strain ATCC PRA-98 / G3)</name>
    <dbReference type="NCBI Taxonomy" id="412133"/>
    <lineage>
        <taxon>Eukaryota</taxon>
        <taxon>Metamonada</taxon>
        <taxon>Parabasalia</taxon>
        <taxon>Trichomonadida</taxon>
        <taxon>Trichomonadidae</taxon>
        <taxon>Trichomonas</taxon>
    </lineage>
</organism>
<dbReference type="InterPro" id="IPR015943">
    <property type="entry name" value="WD40/YVTN_repeat-like_dom_sf"/>
</dbReference>
<dbReference type="InterPro" id="IPR029000">
    <property type="entry name" value="Cyclophilin-like_dom_sf"/>
</dbReference>
<evidence type="ECO:0000256" key="2">
    <source>
        <dbReference type="ARBA" id="ARBA00013194"/>
    </source>
</evidence>
<keyword evidence="3" id="KW-0853">WD repeat</keyword>
<dbReference type="Gene3D" id="2.40.100.10">
    <property type="entry name" value="Cyclophilin-like"/>
    <property type="match status" value="1"/>
</dbReference>
<dbReference type="eggNOG" id="KOG0882">
    <property type="taxonomic scope" value="Eukaryota"/>
</dbReference>
<dbReference type="EMBL" id="DS113193">
    <property type="protein sequence ID" value="EAY20958.1"/>
    <property type="molecule type" value="Genomic_DNA"/>
</dbReference>
<dbReference type="InterPro" id="IPR044666">
    <property type="entry name" value="Cyclophilin_A-like"/>
</dbReference>
<dbReference type="EC" id="5.2.1.8" evidence="2"/>
<evidence type="ECO:0000256" key="1">
    <source>
        <dbReference type="ARBA" id="ARBA00000971"/>
    </source>
</evidence>
<dbReference type="InParanoid" id="A2DEW6"/>
<dbReference type="RefSeq" id="XP_001581944.1">
    <property type="nucleotide sequence ID" value="XM_001581894.1"/>
</dbReference>
<dbReference type="SUPFAM" id="SSF50891">
    <property type="entry name" value="Cyclophilin-like"/>
    <property type="match status" value="1"/>
</dbReference>
<feature type="domain" description="PPIase cyclophilin-type" evidence="7">
    <location>
        <begin position="394"/>
        <end position="550"/>
    </location>
</feature>
<dbReference type="PANTHER" id="PTHR45625:SF4">
    <property type="entry name" value="PEPTIDYLPROLYL ISOMERASE DOMAIN AND WD REPEAT-CONTAINING PROTEIN 1"/>
    <property type="match status" value="1"/>
</dbReference>
<accession>A2DEW6</accession>
<dbReference type="VEuPathDB" id="TrichDB:TVAG_172150"/>
<gene>
    <name evidence="8" type="ORF">TVAG_172150</name>
</gene>
<evidence type="ECO:0000256" key="6">
    <source>
        <dbReference type="ARBA" id="ARBA00023235"/>
    </source>
</evidence>
<comment type="catalytic activity">
    <reaction evidence="1">
        <text>[protein]-peptidylproline (omega=180) = [protein]-peptidylproline (omega=0)</text>
        <dbReference type="Rhea" id="RHEA:16237"/>
        <dbReference type="Rhea" id="RHEA-COMP:10747"/>
        <dbReference type="Rhea" id="RHEA-COMP:10748"/>
        <dbReference type="ChEBI" id="CHEBI:83833"/>
        <dbReference type="ChEBI" id="CHEBI:83834"/>
        <dbReference type="EC" id="5.2.1.8"/>
    </reaction>
</comment>
<evidence type="ECO:0000313" key="8">
    <source>
        <dbReference type="EMBL" id="EAY20958.1"/>
    </source>
</evidence>
<dbReference type="InterPro" id="IPR001680">
    <property type="entry name" value="WD40_rpt"/>
</dbReference>
<dbReference type="InterPro" id="IPR002130">
    <property type="entry name" value="Cyclophilin-type_PPIase_dom"/>
</dbReference>
<dbReference type="Pfam" id="PF00400">
    <property type="entry name" value="WD40"/>
    <property type="match status" value="1"/>
</dbReference>
<dbReference type="FunFam" id="2.40.100.10:FF:000003">
    <property type="entry name" value="Peptidylprolyl isomerase domain and WD repeat-containing 1"/>
    <property type="match status" value="1"/>
</dbReference>
<dbReference type="Gene3D" id="2.130.10.10">
    <property type="entry name" value="YVTN repeat-like/Quinoprotein amine dehydrogenase"/>
    <property type="match status" value="2"/>
</dbReference>
<dbReference type="SMR" id="A2DEW6"/>
<name>A2DEW6_TRIV3</name>
<dbReference type="PANTHER" id="PTHR45625">
    <property type="entry name" value="PEPTIDYL-PROLYL CIS-TRANS ISOMERASE-RELATED"/>
    <property type="match status" value="1"/>
</dbReference>
<dbReference type="OMA" id="GMVEYWR"/>
<evidence type="ECO:0000256" key="4">
    <source>
        <dbReference type="ARBA" id="ARBA00022737"/>
    </source>
</evidence>
<dbReference type="VEuPathDB" id="TrichDB:TVAGG3_0530670"/>
<keyword evidence="6 8" id="KW-0413">Isomerase</keyword>
<dbReference type="Proteomes" id="UP000001542">
    <property type="component" value="Unassembled WGS sequence"/>
</dbReference>
<dbReference type="STRING" id="5722.A2DEW6"/>
<dbReference type="FunCoup" id="A2DEW6">
    <property type="interactions" value="786"/>
</dbReference>
<dbReference type="Pfam" id="PF00160">
    <property type="entry name" value="Pro_isomerase"/>
    <property type="match status" value="1"/>
</dbReference>
<evidence type="ECO:0000256" key="3">
    <source>
        <dbReference type="ARBA" id="ARBA00022574"/>
    </source>
</evidence>
<protein>
    <recommendedName>
        <fullName evidence="2">peptidylprolyl isomerase</fullName>
        <ecNumber evidence="2">5.2.1.8</ecNumber>
    </recommendedName>
</protein>
<dbReference type="SMART" id="SM00320">
    <property type="entry name" value="WD40"/>
    <property type="match status" value="4"/>
</dbReference>
<proteinExistence type="predicted"/>
<dbReference type="GO" id="GO:0005634">
    <property type="term" value="C:nucleus"/>
    <property type="evidence" value="ECO:0007669"/>
    <property type="project" value="UniProtKB-ARBA"/>
</dbReference>
<keyword evidence="9" id="KW-1185">Reference proteome</keyword>
<evidence type="ECO:0000256" key="5">
    <source>
        <dbReference type="ARBA" id="ARBA00023110"/>
    </source>
</evidence>
<dbReference type="GO" id="GO:0006457">
    <property type="term" value="P:protein folding"/>
    <property type="evidence" value="ECO:0000318"/>
    <property type="project" value="GO_Central"/>
</dbReference>
<reference evidence="8" key="1">
    <citation type="submission" date="2006-10" db="EMBL/GenBank/DDBJ databases">
        <authorList>
            <person name="Amadeo P."/>
            <person name="Zhao Q."/>
            <person name="Wortman J."/>
            <person name="Fraser-Liggett C."/>
            <person name="Carlton J."/>
        </authorList>
    </citation>
    <scope>NUCLEOTIDE SEQUENCE</scope>
    <source>
        <strain evidence="8">G3</strain>
    </source>
</reference>
<evidence type="ECO:0000259" key="7">
    <source>
        <dbReference type="PROSITE" id="PS50072"/>
    </source>
</evidence>
<evidence type="ECO:0000313" key="9">
    <source>
        <dbReference type="Proteomes" id="UP000001542"/>
    </source>
</evidence>
<dbReference type="PROSITE" id="PS50072">
    <property type="entry name" value="CSA_PPIASE_2"/>
    <property type="match status" value="1"/>
</dbReference>
<dbReference type="SUPFAM" id="SSF50978">
    <property type="entry name" value="WD40 repeat-like"/>
    <property type="match status" value="1"/>
</dbReference>